<dbReference type="Proteomes" id="UP000186736">
    <property type="component" value="Unassembled WGS sequence"/>
</dbReference>
<sequence>MRNRGKVYWEWANPELHFRNQDERLPCGSLINIQARISKKGVTQLFFGIYGVKGLALHEEYHPACEGQTISTAMAWARQRALQWAAETMSGTG</sequence>
<name>A0A1Q9QZM4_PSEPU</name>
<reference evidence="1 2" key="1">
    <citation type="submission" date="2016-10" db="EMBL/GenBank/DDBJ databases">
        <title>Genome Sequence of Pseudomonas putida GM4FR.</title>
        <authorList>
            <person name="Poehlein A."/>
            <person name="Wemheuer F."/>
            <person name="Hollensteiner J."/>
            <person name="Wemheuer B."/>
        </authorList>
    </citation>
    <scope>NUCLEOTIDE SEQUENCE [LARGE SCALE GENOMIC DNA]</scope>
    <source>
        <strain evidence="1 2">GM4FR</strain>
    </source>
</reference>
<evidence type="ECO:0000313" key="1">
    <source>
        <dbReference type="EMBL" id="OLS60593.1"/>
    </source>
</evidence>
<organism evidence="1 2">
    <name type="scientific">Pseudomonas putida</name>
    <name type="common">Arthrobacter siderocapsulatus</name>
    <dbReference type="NCBI Taxonomy" id="303"/>
    <lineage>
        <taxon>Bacteria</taxon>
        <taxon>Pseudomonadati</taxon>
        <taxon>Pseudomonadota</taxon>
        <taxon>Gammaproteobacteria</taxon>
        <taxon>Pseudomonadales</taxon>
        <taxon>Pseudomonadaceae</taxon>
        <taxon>Pseudomonas</taxon>
    </lineage>
</organism>
<dbReference type="EMBL" id="MKZO01000044">
    <property type="protein sequence ID" value="OLS60593.1"/>
    <property type="molecule type" value="Genomic_DNA"/>
</dbReference>
<evidence type="ECO:0000313" key="2">
    <source>
        <dbReference type="Proteomes" id="UP000186736"/>
    </source>
</evidence>
<protein>
    <submittedName>
        <fullName evidence="1">Uncharacterized protein</fullName>
    </submittedName>
</protein>
<gene>
    <name evidence="1" type="ORF">PSEMO_45660</name>
</gene>
<dbReference type="RefSeq" id="WP_075805282.1">
    <property type="nucleotide sequence ID" value="NZ_MKZO01000044.1"/>
</dbReference>
<accession>A0A1Q9QZM4</accession>
<proteinExistence type="predicted"/>
<dbReference type="AlphaFoldDB" id="A0A1Q9QZM4"/>
<comment type="caution">
    <text evidence="1">The sequence shown here is derived from an EMBL/GenBank/DDBJ whole genome shotgun (WGS) entry which is preliminary data.</text>
</comment>
<dbReference type="OrthoDB" id="6982484at2"/>